<dbReference type="AlphaFoldDB" id="A0A9W9GZL8"/>
<feature type="compositionally biased region" description="Polar residues" evidence="1">
    <location>
        <begin position="105"/>
        <end position="116"/>
    </location>
</feature>
<dbReference type="OrthoDB" id="4366831at2759"/>
<feature type="region of interest" description="Disordered" evidence="1">
    <location>
        <begin position="89"/>
        <end position="125"/>
    </location>
</feature>
<evidence type="ECO:0000313" key="3">
    <source>
        <dbReference type="Proteomes" id="UP001147746"/>
    </source>
</evidence>
<dbReference type="Proteomes" id="UP001147746">
    <property type="component" value="Unassembled WGS sequence"/>
</dbReference>
<accession>A0A9W9GZL8</accession>
<evidence type="ECO:0000313" key="2">
    <source>
        <dbReference type="EMBL" id="KAJ5308473.1"/>
    </source>
</evidence>
<comment type="caution">
    <text evidence="2">The sequence shown here is derived from an EMBL/GenBank/DDBJ whole genome shotgun (WGS) entry which is preliminary data.</text>
</comment>
<dbReference type="EMBL" id="JAPZBO010000008">
    <property type="protein sequence ID" value="KAJ5308473.1"/>
    <property type="molecule type" value="Genomic_DNA"/>
</dbReference>
<name>A0A9W9GZL8_9EURO</name>
<organism evidence="2 3">
    <name type="scientific">Penicillium atrosanguineum</name>
    <dbReference type="NCBI Taxonomy" id="1132637"/>
    <lineage>
        <taxon>Eukaryota</taxon>
        <taxon>Fungi</taxon>
        <taxon>Dikarya</taxon>
        <taxon>Ascomycota</taxon>
        <taxon>Pezizomycotina</taxon>
        <taxon>Eurotiomycetes</taxon>
        <taxon>Eurotiomycetidae</taxon>
        <taxon>Eurotiales</taxon>
        <taxon>Aspergillaceae</taxon>
        <taxon>Penicillium</taxon>
    </lineage>
</organism>
<reference evidence="2" key="2">
    <citation type="journal article" date="2023" name="IMA Fungus">
        <title>Comparative genomic study of the Penicillium genus elucidates a diverse pangenome and 15 lateral gene transfer events.</title>
        <authorList>
            <person name="Petersen C."/>
            <person name="Sorensen T."/>
            <person name="Nielsen M.R."/>
            <person name="Sondergaard T.E."/>
            <person name="Sorensen J.L."/>
            <person name="Fitzpatrick D.A."/>
            <person name="Frisvad J.C."/>
            <person name="Nielsen K.L."/>
        </authorList>
    </citation>
    <scope>NUCLEOTIDE SEQUENCE</scope>
    <source>
        <strain evidence="2">IBT 21472</strain>
    </source>
</reference>
<gene>
    <name evidence="2" type="ORF">N7476_009129</name>
</gene>
<evidence type="ECO:0000256" key="1">
    <source>
        <dbReference type="SAM" id="MobiDB-lite"/>
    </source>
</evidence>
<sequence>MSDVTNSRTPASGRGLQLNKRQEEALIRISKERQGTNYFSEHSKAFWLEISKLLLKETGRVYSWQSCRRRMTAWESPIMRAPCVHREKPSYPREELEEVEEEATHSSAITRRNSSPPVLEERDNDLPHPPFILKRAMNSTEHPVQQEIIDLHCNVIDLVQCTMTSLEAQVKCLTNILATNKNSCEAITDALHLLKGEVTKAISDYERSN</sequence>
<protein>
    <submittedName>
        <fullName evidence="2">Uncharacterized protein</fullName>
    </submittedName>
</protein>
<keyword evidence="3" id="KW-1185">Reference proteome</keyword>
<reference evidence="2" key="1">
    <citation type="submission" date="2022-12" db="EMBL/GenBank/DDBJ databases">
        <authorList>
            <person name="Petersen C."/>
        </authorList>
    </citation>
    <scope>NUCLEOTIDE SEQUENCE</scope>
    <source>
        <strain evidence="2">IBT 21472</strain>
    </source>
</reference>
<proteinExistence type="predicted"/>